<dbReference type="PANTHER" id="PTHR19325">
    <property type="entry name" value="COMPLEMENT COMPONENT-RELATED SUSHI DOMAIN-CONTAINING"/>
    <property type="match status" value="1"/>
</dbReference>
<dbReference type="Gene3D" id="2.10.70.10">
    <property type="entry name" value="Complement Module, domain 1"/>
    <property type="match status" value="2"/>
</dbReference>
<accession>A0ABN8RVS4</accession>
<keyword evidence="7" id="KW-0812">Transmembrane</keyword>
<dbReference type="CDD" id="cd00033">
    <property type="entry name" value="CCP"/>
    <property type="match status" value="2"/>
</dbReference>
<proteinExistence type="predicted"/>
<evidence type="ECO:0000256" key="3">
    <source>
        <dbReference type="ARBA" id="ARBA00023157"/>
    </source>
</evidence>
<comment type="caution">
    <text evidence="5">Lacks conserved residue(s) required for the propagation of feature annotation.</text>
</comment>
<organism evidence="9 10">
    <name type="scientific">Porites lobata</name>
    <dbReference type="NCBI Taxonomy" id="104759"/>
    <lineage>
        <taxon>Eukaryota</taxon>
        <taxon>Metazoa</taxon>
        <taxon>Cnidaria</taxon>
        <taxon>Anthozoa</taxon>
        <taxon>Hexacorallia</taxon>
        <taxon>Scleractinia</taxon>
        <taxon>Fungiina</taxon>
        <taxon>Poritidae</taxon>
        <taxon>Porites</taxon>
    </lineage>
</organism>
<evidence type="ECO:0000256" key="2">
    <source>
        <dbReference type="ARBA" id="ARBA00022737"/>
    </source>
</evidence>
<comment type="caution">
    <text evidence="9">The sequence shown here is derived from an EMBL/GenBank/DDBJ whole genome shotgun (WGS) entry which is preliminary data.</text>
</comment>
<keyword evidence="3" id="KW-1015">Disulfide bond</keyword>
<feature type="domain" description="Sushi" evidence="8">
    <location>
        <begin position="70"/>
        <end position="138"/>
    </location>
</feature>
<keyword evidence="7" id="KW-0472">Membrane</keyword>
<dbReference type="InterPro" id="IPR035976">
    <property type="entry name" value="Sushi/SCR/CCP_sf"/>
</dbReference>
<feature type="transmembrane region" description="Helical" evidence="7">
    <location>
        <begin position="195"/>
        <end position="219"/>
    </location>
</feature>
<sequence>VRSACGNPGNIPNGRGTFNSTSPSNVQPIWTTVTYFCISGYQLIGVKTRQCRPNGRWSGEGNPVCKSKNSTCVSPTNIPHGKYTPVKPTYKVNVRVHYTCSPGYFLWGAASLKCSALPDDPKGFWQGCDDLSDYSCNNGLDTECLPPQRYEDKCKESGGQVTIGRGPVCIKGKTGSTTTDNLVSIKSGDNELDKMTIVVATAGSTLGALVVLLTALVCFRRFHRSRRLEADVIATTTELR</sequence>
<evidence type="ECO:0000256" key="5">
    <source>
        <dbReference type="PROSITE-ProRule" id="PRU00302"/>
    </source>
</evidence>
<feature type="domain" description="Sushi" evidence="8">
    <location>
        <begin position="3"/>
        <end position="67"/>
    </location>
</feature>
<reference evidence="9 10" key="1">
    <citation type="submission" date="2022-05" db="EMBL/GenBank/DDBJ databases">
        <authorList>
            <consortium name="Genoscope - CEA"/>
            <person name="William W."/>
        </authorList>
    </citation>
    <scope>NUCLEOTIDE SEQUENCE [LARGE SCALE GENOMIC DNA]</scope>
</reference>
<feature type="non-terminal residue" evidence="9">
    <location>
        <position position="1"/>
    </location>
</feature>
<dbReference type="InterPro" id="IPR000436">
    <property type="entry name" value="Sushi_SCR_CCP_dom"/>
</dbReference>
<protein>
    <recommendedName>
        <fullName evidence="8">Sushi domain-containing protein</fullName>
    </recommendedName>
</protein>
<keyword evidence="7" id="KW-1133">Transmembrane helix</keyword>
<keyword evidence="2" id="KW-0677">Repeat</keyword>
<evidence type="ECO:0000313" key="9">
    <source>
        <dbReference type="EMBL" id="CAH3181961.1"/>
    </source>
</evidence>
<evidence type="ECO:0000259" key="8">
    <source>
        <dbReference type="PROSITE" id="PS50923"/>
    </source>
</evidence>
<evidence type="ECO:0000313" key="10">
    <source>
        <dbReference type="Proteomes" id="UP001159405"/>
    </source>
</evidence>
<evidence type="ECO:0000256" key="4">
    <source>
        <dbReference type="ARBA" id="ARBA00023180"/>
    </source>
</evidence>
<dbReference type="SMART" id="SM00032">
    <property type="entry name" value="CCP"/>
    <property type="match status" value="2"/>
</dbReference>
<evidence type="ECO:0000256" key="6">
    <source>
        <dbReference type="SAM" id="MobiDB-lite"/>
    </source>
</evidence>
<keyword evidence="1 5" id="KW-0768">Sushi</keyword>
<feature type="region of interest" description="Disordered" evidence="6">
    <location>
        <begin position="1"/>
        <end position="22"/>
    </location>
</feature>
<dbReference type="Pfam" id="PF00084">
    <property type="entry name" value="Sushi"/>
    <property type="match status" value="2"/>
</dbReference>
<name>A0ABN8RVS4_9CNID</name>
<keyword evidence="10" id="KW-1185">Reference proteome</keyword>
<dbReference type="Proteomes" id="UP001159405">
    <property type="component" value="Unassembled WGS sequence"/>
</dbReference>
<dbReference type="SUPFAM" id="SSF57535">
    <property type="entry name" value="Complement control module/SCR domain"/>
    <property type="match status" value="2"/>
</dbReference>
<dbReference type="EMBL" id="CALNXK010000310">
    <property type="protein sequence ID" value="CAH3181961.1"/>
    <property type="molecule type" value="Genomic_DNA"/>
</dbReference>
<dbReference type="InterPro" id="IPR050350">
    <property type="entry name" value="Compl-Cell_Adhes-Reg"/>
</dbReference>
<gene>
    <name evidence="9" type="ORF">PLOB_00026284</name>
</gene>
<evidence type="ECO:0000256" key="7">
    <source>
        <dbReference type="SAM" id="Phobius"/>
    </source>
</evidence>
<evidence type="ECO:0000256" key="1">
    <source>
        <dbReference type="ARBA" id="ARBA00022659"/>
    </source>
</evidence>
<keyword evidence="4" id="KW-0325">Glycoprotein</keyword>
<dbReference type="PROSITE" id="PS50923">
    <property type="entry name" value="SUSHI"/>
    <property type="match status" value="2"/>
</dbReference>
<dbReference type="PANTHER" id="PTHR19325:SF575">
    <property type="entry name" value="LOCOMOTION-RELATED PROTEIN HIKARU GENKI"/>
    <property type="match status" value="1"/>
</dbReference>